<evidence type="ECO:0000256" key="8">
    <source>
        <dbReference type="RuleBase" id="RU366003"/>
    </source>
</evidence>
<dbReference type="RefSeq" id="WP_117893700.1">
    <property type="nucleotide sequence ID" value="NZ_CABJCV010000003.1"/>
</dbReference>
<comment type="catalytic activity">
    <reaction evidence="7 8">
        <text>L-histidinol phosphate + H2O = L-histidinol + phosphate</text>
        <dbReference type="Rhea" id="RHEA:14465"/>
        <dbReference type="ChEBI" id="CHEBI:15377"/>
        <dbReference type="ChEBI" id="CHEBI:43474"/>
        <dbReference type="ChEBI" id="CHEBI:57699"/>
        <dbReference type="ChEBI" id="CHEBI:57980"/>
        <dbReference type="EC" id="3.1.3.15"/>
    </reaction>
</comment>
<keyword evidence="11" id="KW-1185">Reference proteome</keyword>
<evidence type="ECO:0000259" key="9">
    <source>
        <dbReference type="Pfam" id="PF02811"/>
    </source>
</evidence>
<name>A0A412G4U5_9FIRM</name>
<comment type="caution">
    <text evidence="10">The sequence shown here is derived from an EMBL/GenBank/DDBJ whole genome shotgun (WGS) entry which is preliminary data.</text>
</comment>
<evidence type="ECO:0000256" key="1">
    <source>
        <dbReference type="ARBA" id="ARBA00004970"/>
    </source>
</evidence>
<dbReference type="GO" id="GO:0000105">
    <property type="term" value="P:L-histidine biosynthetic process"/>
    <property type="evidence" value="ECO:0007669"/>
    <property type="project" value="UniProtKB-UniRule"/>
</dbReference>
<dbReference type="EMBL" id="QRUP01000003">
    <property type="protein sequence ID" value="RGR75799.1"/>
    <property type="molecule type" value="Genomic_DNA"/>
</dbReference>
<keyword evidence="6 8" id="KW-0368">Histidine biosynthesis</keyword>
<protein>
    <recommendedName>
        <fullName evidence="3 8">Histidinol-phosphatase</fullName>
        <shortName evidence="8">HolPase</shortName>
        <ecNumber evidence="3 8">3.1.3.15</ecNumber>
    </recommendedName>
</protein>
<dbReference type="Gene3D" id="3.20.20.140">
    <property type="entry name" value="Metal-dependent hydrolases"/>
    <property type="match status" value="1"/>
</dbReference>
<dbReference type="PANTHER" id="PTHR21039:SF0">
    <property type="entry name" value="HISTIDINOL-PHOSPHATASE"/>
    <property type="match status" value="1"/>
</dbReference>
<dbReference type="PANTHER" id="PTHR21039">
    <property type="entry name" value="HISTIDINOL PHOSPHATASE-RELATED"/>
    <property type="match status" value="1"/>
</dbReference>
<dbReference type="GO" id="GO:0004401">
    <property type="term" value="F:histidinol-phosphatase activity"/>
    <property type="evidence" value="ECO:0007669"/>
    <property type="project" value="UniProtKB-UniRule"/>
</dbReference>
<organism evidence="10 11">
    <name type="scientific">Holdemania filiformis</name>
    <dbReference type="NCBI Taxonomy" id="61171"/>
    <lineage>
        <taxon>Bacteria</taxon>
        <taxon>Bacillati</taxon>
        <taxon>Bacillota</taxon>
        <taxon>Erysipelotrichia</taxon>
        <taxon>Erysipelotrichales</taxon>
        <taxon>Erysipelotrichaceae</taxon>
        <taxon>Holdemania</taxon>
    </lineage>
</organism>
<evidence type="ECO:0000313" key="10">
    <source>
        <dbReference type="EMBL" id="RGR75799.1"/>
    </source>
</evidence>
<feature type="domain" description="PHP" evidence="9">
    <location>
        <begin position="5"/>
        <end position="185"/>
    </location>
</feature>
<evidence type="ECO:0000256" key="5">
    <source>
        <dbReference type="ARBA" id="ARBA00022801"/>
    </source>
</evidence>
<evidence type="ECO:0000256" key="3">
    <source>
        <dbReference type="ARBA" id="ARBA00013085"/>
    </source>
</evidence>
<dbReference type="UniPathway" id="UPA00031">
    <property type="reaction ID" value="UER00013"/>
</dbReference>
<evidence type="ECO:0000256" key="2">
    <source>
        <dbReference type="ARBA" id="ARBA00009152"/>
    </source>
</evidence>
<keyword evidence="5 8" id="KW-0378">Hydrolase</keyword>
<gene>
    <name evidence="10" type="ORF">DWY25_03440</name>
</gene>
<proteinExistence type="inferred from homology"/>
<evidence type="ECO:0000256" key="7">
    <source>
        <dbReference type="ARBA" id="ARBA00049158"/>
    </source>
</evidence>
<dbReference type="InterPro" id="IPR016195">
    <property type="entry name" value="Pol/histidinol_Pase-like"/>
</dbReference>
<accession>A0A412G4U5</accession>
<evidence type="ECO:0000256" key="4">
    <source>
        <dbReference type="ARBA" id="ARBA00022605"/>
    </source>
</evidence>
<evidence type="ECO:0000313" key="11">
    <source>
        <dbReference type="Proteomes" id="UP000284178"/>
    </source>
</evidence>
<dbReference type="Pfam" id="PF02811">
    <property type="entry name" value="PHP"/>
    <property type="match status" value="1"/>
</dbReference>
<dbReference type="AlphaFoldDB" id="A0A412G4U5"/>
<dbReference type="Proteomes" id="UP000284178">
    <property type="component" value="Unassembled WGS sequence"/>
</dbReference>
<dbReference type="InterPro" id="IPR010140">
    <property type="entry name" value="Histidinol_P_phosphatase_HisJ"/>
</dbReference>
<comment type="pathway">
    <text evidence="1 8">Amino-acid biosynthesis; L-histidine biosynthesis; L-histidine from 5-phospho-alpha-D-ribose 1-diphosphate: step 8/9.</text>
</comment>
<reference evidence="10 11" key="1">
    <citation type="submission" date="2018-08" db="EMBL/GenBank/DDBJ databases">
        <title>A genome reference for cultivated species of the human gut microbiota.</title>
        <authorList>
            <person name="Zou Y."/>
            <person name="Xue W."/>
            <person name="Luo G."/>
        </authorList>
    </citation>
    <scope>NUCLEOTIDE SEQUENCE [LARGE SCALE GENOMIC DNA]</scope>
    <source>
        <strain evidence="10 11">AF24-29</strain>
    </source>
</reference>
<comment type="similarity">
    <text evidence="2 8">Belongs to the PHP hydrolase family. HisK subfamily.</text>
</comment>
<dbReference type="EC" id="3.1.3.15" evidence="3 8"/>
<dbReference type="InterPro" id="IPR004013">
    <property type="entry name" value="PHP_dom"/>
</dbReference>
<dbReference type="GO" id="GO:0005737">
    <property type="term" value="C:cytoplasm"/>
    <property type="evidence" value="ECO:0007669"/>
    <property type="project" value="TreeGrafter"/>
</dbReference>
<dbReference type="SUPFAM" id="SSF89550">
    <property type="entry name" value="PHP domain-like"/>
    <property type="match status" value="1"/>
</dbReference>
<sequence>MIANVHSHSRWCRHGRGTLEEYVKEGLRCGLEEMAVCEHVASERPMGPRMTWGEMPAFLAEADDVILRYGDQISLFKALECEYFPEEMNRFANLRDHQNVKLWILGQHESADHRYDYFAMQDRDRETWQYTEDVIAALNTGFFQLLAHPDVIMVNYEQPTPLLLECMDRIFAECERRDVAVEINANGLRRSVGYPNAQIWNLSKRYKLTTIISSDAHDPRNLVDGAVRQAEQLAAEWGIAVTSKLTF</sequence>
<dbReference type="GeneID" id="83014460"/>
<evidence type="ECO:0000256" key="6">
    <source>
        <dbReference type="ARBA" id="ARBA00023102"/>
    </source>
</evidence>
<keyword evidence="4 8" id="KW-0028">Amino-acid biosynthesis</keyword>